<dbReference type="AlphaFoldDB" id="Q5YSG4"/>
<keyword evidence="2" id="KW-1185">Reference proteome</keyword>
<dbReference type="HOGENOM" id="CLU_2753837_0_0_11"/>
<reference evidence="1 2" key="1">
    <citation type="journal article" date="2004" name="Proc. Natl. Acad. Sci. U.S.A.">
        <title>The complete genomic sequence of Nocardia farcinica IFM 10152.</title>
        <authorList>
            <person name="Ishikawa J."/>
            <person name="Yamashita A."/>
            <person name="Mikami Y."/>
            <person name="Hoshino Y."/>
            <person name="Kurita H."/>
            <person name="Hotta K."/>
            <person name="Shiba T."/>
            <person name="Hattori M."/>
        </authorList>
    </citation>
    <scope>NUCLEOTIDE SEQUENCE [LARGE SCALE GENOMIC DNA]</scope>
    <source>
        <strain evidence="1 2">IFM 10152</strain>
    </source>
</reference>
<dbReference type="RefSeq" id="WP_011210562.1">
    <property type="nucleotide sequence ID" value="NC_006361.1"/>
</dbReference>
<evidence type="ECO:0000313" key="1">
    <source>
        <dbReference type="EMBL" id="BAD58877.1"/>
    </source>
</evidence>
<dbReference type="EMBL" id="AP006618">
    <property type="protein sequence ID" value="BAD58877.1"/>
    <property type="molecule type" value="Genomic_DNA"/>
</dbReference>
<accession>Q5YSG4</accession>
<gene>
    <name evidence="1" type="ordered locus">NFA_40290</name>
</gene>
<dbReference type="STRING" id="247156.NFA_40290"/>
<dbReference type="Proteomes" id="UP000006820">
    <property type="component" value="Chromosome"/>
</dbReference>
<organism evidence="1 2">
    <name type="scientific">Nocardia farcinica (strain IFM 10152)</name>
    <dbReference type="NCBI Taxonomy" id="247156"/>
    <lineage>
        <taxon>Bacteria</taxon>
        <taxon>Bacillati</taxon>
        <taxon>Actinomycetota</taxon>
        <taxon>Actinomycetes</taxon>
        <taxon>Mycobacteriales</taxon>
        <taxon>Nocardiaceae</taxon>
        <taxon>Nocardia</taxon>
    </lineage>
</organism>
<protein>
    <submittedName>
        <fullName evidence="1">Uncharacterized protein</fullName>
    </submittedName>
</protein>
<dbReference type="KEGG" id="nfa:NFA_40290"/>
<evidence type="ECO:0000313" key="2">
    <source>
        <dbReference type="Proteomes" id="UP000006820"/>
    </source>
</evidence>
<proteinExistence type="predicted"/>
<dbReference type="GeneID" id="61134679"/>
<name>Q5YSG4_NOCFA</name>
<sequence length="70" mass="7681">MTDKFLRLTDDEDQVFYVRASNINVVGRNESMCYDSPTSVLIGNTAFPCRESVDAVIEALGAHVIEVDAA</sequence>